<feature type="domain" description="NAD-dependent epimerase/dehydratase" evidence="1">
    <location>
        <begin position="9"/>
        <end position="242"/>
    </location>
</feature>
<dbReference type="Pfam" id="PF01370">
    <property type="entry name" value="Epimerase"/>
    <property type="match status" value="1"/>
</dbReference>
<dbReference type="EMBL" id="AQGS01000487">
    <property type="protein sequence ID" value="EPS39155.1"/>
    <property type="molecule type" value="Genomic_DNA"/>
</dbReference>
<sequence>MTESEKPSVLIIGGLGYLGRWLAYYIYTNKLASDILIVDKLLPQLASLAPEFDEVCQNVQFQQADMSREHSVRKVFEREGGSTFDFVFNCAGETKYGQTDGTYQEKNVDLPVACAKEAARRGVKLFVELSEGRVYGDGPDGKTETDELKPWLPLARFKLEAEKELQKIEGLNLVILRLANAYGPYSSKSISTAICHARVYQFLQESMNLLWTENLKVNTVHISDVNRAIWHVAQWYVAGKENWNEAWGTTPTFNIVDDGDTSQGSIAEIVEEVFDVKVQFVGKIISQYATRSNKAIEEAVNDANEEILGPWDDLLDQAGITRPGPITPFIELEQLKDSDLSLDGTRFKNVTGFKYDVPKMNTAMIEGMVESYKRMNWWP</sequence>
<dbReference type="eggNOG" id="KOG1430">
    <property type="taxonomic scope" value="Eukaryota"/>
</dbReference>
<dbReference type="InterPro" id="IPR050177">
    <property type="entry name" value="Lipid_A_modif_metabolic_enz"/>
</dbReference>
<dbReference type="STRING" id="1284197.S8A810"/>
<dbReference type="Gene3D" id="3.40.50.720">
    <property type="entry name" value="NAD(P)-binding Rossmann-like Domain"/>
    <property type="match status" value="1"/>
</dbReference>
<dbReference type="HOGENOM" id="CLU_045030_1_0_1"/>
<dbReference type="InterPro" id="IPR001509">
    <property type="entry name" value="Epimerase_deHydtase"/>
</dbReference>
<reference evidence="3" key="2">
    <citation type="submission" date="2013-04" db="EMBL/GenBank/DDBJ databases">
        <title>Genomic mechanisms accounting for the adaptation to parasitism in nematode-trapping fungi.</title>
        <authorList>
            <person name="Ahren D.G."/>
        </authorList>
    </citation>
    <scope>NUCLEOTIDE SEQUENCE [LARGE SCALE GENOMIC DNA]</scope>
    <source>
        <strain evidence="3">CBS 200.50</strain>
    </source>
</reference>
<gene>
    <name evidence="2" type="ORF">H072_7097</name>
</gene>
<dbReference type="SUPFAM" id="SSF51735">
    <property type="entry name" value="NAD(P)-binding Rossmann-fold domains"/>
    <property type="match status" value="1"/>
</dbReference>
<dbReference type="InterPro" id="IPR036291">
    <property type="entry name" value="NAD(P)-bd_dom_sf"/>
</dbReference>
<dbReference type="PANTHER" id="PTHR43245">
    <property type="entry name" value="BIFUNCTIONAL POLYMYXIN RESISTANCE PROTEIN ARNA"/>
    <property type="match status" value="1"/>
</dbReference>
<dbReference type="PANTHER" id="PTHR43245:SF11">
    <property type="entry name" value="LD23561P"/>
    <property type="match status" value="1"/>
</dbReference>
<keyword evidence="3" id="KW-1185">Reference proteome</keyword>
<evidence type="ECO:0000313" key="3">
    <source>
        <dbReference type="Proteomes" id="UP000015100"/>
    </source>
</evidence>
<organism evidence="2 3">
    <name type="scientific">Dactylellina haptotyla (strain CBS 200.50)</name>
    <name type="common">Nematode-trapping fungus</name>
    <name type="synonym">Monacrosporium haptotylum</name>
    <dbReference type="NCBI Taxonomy" id="1284197"/>
    <lineage>
        <taxon>Eukaryota</taxon>
        <taxon>Fungi</taxon>
        <taxon>Dikarya</taxon>
        <taxon>Ascomycota</taxon>
        <taxon>Pezizomycotina</taxon>
        <taxon>Orbiliomycetes</taxon>
        <taxon>Orbiliales</taxon>
        <taxon>Orbiliaceae</taxon>
        <taxon>Dactylellina</taxon>
    </lineage>
</organism>
<evidence type="ECO:0000313" key="2">
    <source>
        <dbReference type="EMBL" id="EPS39155.1"/>
    </source>
</evidence>
<accession>S8A810</accession>
<protein>
    <recommendedName>
        <fullName evidence="1">NAD-dependent epimerase/dehydratase domain-containing protein</fullName>
    </recommendedName>
</protein>
<dbReference type="AlphaFoldDB" id="S8A810"/>
<proteinExistence type="predicted"/>
<evidence type="ECO:0000259" key="1">
    <source>
        <dbReference type="Pfam" id="PF01370"/>
    </source>
</evidence>
<comment type="caution">
    <text evidence="2">The sequence shown here is derived from an EMBL/GenBank/DDBJ whole genome shotgun (WGS) entry which is preliminary data.</text>
</comment>
<reference evidence="2 3" key="1">
    <citation type="journal article" date="2013" name="PLoS Genet.">
        <title>Genomic mechanisms accounting for the adaptation to parasitism in nematode-trapping fungi.</title>
        <authorList>
            <person name="Meerupati T."/>
            <person name="Andersson K.M."/>
            <person name="Friman E."/>
            <person name="Kumar D."/>
            <person name="Tunlid A."/>
            <person name="Ahren D."/>
        </authorList>
    </citation>
    <scope>NUCLEOTIDE SEQUENCE [LARGE SCALE GENOMIC DNA]</scope>
    <source>
        <strain evidence="2 3">CBS 200.50</strain>
    </source>
</reference>
<dbReference type="Proteomes" id="UP000015100">
    <property type="component" value="Unassembled WGS sequence"/>
</dbReference>
<name>S8A810_DACHA</name>
<dbReference type="OrthoDB" id="16464at2759"/>
<dbReference type="OMA" id="PQTAWLN"/>